<evidence type="ECO:0000256" key="6">
    <source>
        <dbReference type="ARBA" id="ARBA00022741"/>
    </source>
</evidence>
<evidence type="ECO:0000256" key="8">
    <source>
        <dbReference type="RuleBase" id="RU003953"/>
    </source>
</evidence>
<comment type="caution">
    <text evidence="10">The sequence shown here is derived from an EMBL/GenBank/DDBJ whole genome shotgun (WGS) entry which is preliminary data.</text>
</comment>
<dbReference type="GO" id="GO:0046872">
    <property type="term" value="F:metal ion binding"/>
    <property type="evidence" value="ECO:0007669"/>
    <property type="project" value="UniProtKB-KW"/>
</dbReference>
<dbReference type="Proteomes" id="UP000824145">
    <property type="component" value="Unassembled WGS sequence"/>
</dbReference>
<dbReference type="Pfam" id="PF12627">
    <property type="entry name" value="PolyA_pol_RNAbd"/>
    <property type="match status" value="1"/>
</dbReference>
<evidence type="ECO:0000256" key="2">
    <source>
        <dbReference type="ARBA" id="ARBA00022679"/>
    </source>
</evidence>
<dbReference type="Pfam" id="PF01743">
    <property type="entry name" value="PolyA_pol"/>
    <property type="match status" value="1"/>
</dbReference>
<comment type="similarity">
    <text evidence="8">Belongs to the tRNA nucleotidyltransferase/poly(A) polymerase family.</text>
</comment>
<keyword evidence="7" id="KW-0460">Magnesium</keyword>
<name>A0A9D1MLY8_9FIRM</name>
<dbReference type="InterPro" id="IPR006675">
    <property type="entry name" value="HDIG_dom"/>
</dbReference>
<dbReference type="InterPro" id="IPR002646">
    <property type="entry name" value="PolA_pol_head_dom"/>
</dbReference>
<dbReference type="Pfam" id="PF01966">
    <property type="entry name" value="HD"/>
    <property type="match status" value="1"/>
</dbReference>
<proteinExistence type="inferred from homology"/>
<comment type="cofactor">
    <cofactor evidence="1">
        <name>Mg(2+)</name>
        <dbReference type="ChEBI" id="CHEBI:18420"/>
    </cofactor>
</comment>
<dbReference type="GO" id="GO:0000049">
    <property type="term" value="F:tRNA binding"/>
    <property type="evidence" value="ECO:0007669"/>
    <property type="project" value="TreeGrafter"/>
</dbReference>
<keyword evidence="8" id="KW-0694">RNA-binding</keyword>
<dbReference type="CDD" id="cd05398">
    <property type="entry name" value="NT_ClassII-CCAase"/>
    <property type="match status" value="1"/>
</dbReference>
<dbReference type="Gene3D" id="1.10.246.80">
    <property type="match status" value="1"/>
</dbReference>
<reference evidence="10" key="2">
    <citation type="journal article" date="2021" name="PeerJ">
        <title>Extensive microbial diversity within the chicken gut microbiome revealed by metagenomics and culture.</title>
        <authorList>
            <person name="Gilroy R."/>
            <person name="Ravi A."/>
            <person name="Getino M."/>
            <person name="Pursley I."/>
            <person name="Horton D.L."/>
            <person name="Alikhan N.F."/>
            <person name="Baker D."/>
            <person name="Gharbi K."/>
            <person name="Hall N."/>
            <person name="Watson M."/>
            <person name="Adriaenssens E.M."/>
            <person name="Foster-Nyarko E."/>
            <person name="Jarju S."/>
            <person name="Secka A."/>
            <person name="Antonio M."/>
            <person name="Oren A."/>
            <person name="Chaudhuri R.R."/>
            <person name="La Ragione R."/>
            <person name="Hildebrand F."/>
            <person name="Pallen M.J."/>
        </authorList>
    </citation>
    <scope>NUCLEOTIDE SEQUENCE</scope>
    <source>
        <strain evidence="10">9366</strain>
    </source>
</reference>
<feature type="domain" description="HD/PDEase" evidence="9">
    <location>
        <begin position="243"/>
        <end position="366"/>
    </location>
</feature>
<dbReference type="SMART" id="SM00471">
    <property type="entry name" value="HDc"/>
    <property type="match status" value="1"/>
</dbReference>
<keyword evidence="2 8" id="KW-0808">Transferase</keyword>
<keyword evidence="6" id="KW-0547">Nucleotide-binding</keyword>
<dbReference type="AlphaFoldDB" id="A0A9D1MLY8"/>
<evidence type="ECO:0000256" key="3">
    <source>
        <dbReference type="ARBA" id="ARBA00022694"/>
    </source>
</evidence>
<accession>A0A9D1MLY8</accession>
<dbReference type="InterPro" id="IPR006674">
    <property type="entry name" value="HD_domain"/>
</dbReference>
<reference evidence="10" key="1">
    <citation type="submission" date="2020-10" db="EMBL/GenBank/DDBJ databases">
        <authorList>
            <person name="Gilroy R."/>
        </authorList>
    </citation>
    <scope>NUCLEOTIDE SEQUENCE</scope>
    <source>
        <strain evidence="10">9366</strain>
    </source>
</reference>
<keyword evidence="3" id="KW-0819">tRNA processing</keyword>
<evidence type="ECO:0000256" key="4">
    <source>
        <dbReference type="ARBA" id="ARBA00022695"/>
    </source>
</evidence>
<evidence type="ECO:0000259" key="9">
    <source>
        <dbReference type="SMART" id="SM00471"/>
    </source>
</evidence>
<dbReference type="Gene3D" id="3.30.460.10">
    <property type="entry name" value="Beta Polymerase, domain 2"/>
    <property type="match status" value="1"/>
</dbReference>
<dbReference type="GO" id="GO:0000166">
    <property type="term" value="F:nucleotide binding"/>
    <property type="evidence" value="ECO:0007669"/>
    <property type="project" value="UniProtKB-KW"/>
</dbReference>
<dbReference type="Gene3D" id="1.10.3090.10">
    <property type="entry name" value="cca-adding enzyme, domain 2"/>
    <property type="match status" value="1"/>
</dbReference>
<dbReference type="EMBL" id="DVNJ01000005">
    <property type="protein sequence ID" value="HIU62444.1"/>
    <property type="molecule type" value="Genomic_DNA"/>
</dbReference>
<dbReference type="InterPro" id="IPR050264">
    <property type="entry name" value="Bact_CCA-adding_enz_type3_sf"/>
</dbReference>
<evidence type="ECO:0000256" key="7">
    <source>
        <dbReference type="ARBA" id="ARBA00022842"/>
    </source>
</evidence>
<dbReference type="InterPro" id="IPR032828">
    <property type="entry name" value="PolyA_RNA-bd"/>
</dbReference>
<dbReference type="NCBIfam" id="TIGR00277">
    <property type="entry name" value="HDIG"/>
    <property type="match status" value="1"/>
</dbReference>
<dbReference type="SUPFAM" id="SSF81891">
    <property type="entry name" value="Poly A polymerase C-terminal region-like"/>
    <property type="match status" value="1"/>
</dbReference>
<gene>
    <name evidence="10" type="ORF">IAB07_01570</name>
</gene>
<evidence type="ECO:0000313" key="11">
    <source>
        <dbReference type="Proteomes" id="UP000824145"/>
    </source>
</evidence>
<dbReference type="GO" id="GO:0008033">
    <property type="term" value="P:tRNA processing"/>
    <property type="evidence" value="ECO:0007669"/>
    <property type="project" value="UniProtKB-KW"/>
</dbReference>
<dbReference type="PANTHER" id="PTHR46173">
    <property type="entry name" value="CCA TRNA NUCLEOTIDYLTRANSFERASE 1, MITOCHONDRIAL"/>
    <property type="match status" value="1"/>
</dbReference>
<dbReference type="GO" id="GO:0016779">
    <property type="term" value="F:nucleotidyltransferase activity"/>
    <property type="evidence" value="ECO:0007669"/>
    <property type="project" value="UniProtKB-KW"/>
</dbReference>
<keyword evidence="5" id="KW-0479">Metal-binding</keyword>
<dbReference type="InterPro" id="IPR043519">
    <property type="entry name" value="NT_sf"/>
</dbReference>
<dbReference type="CDD" id="cd00077">
    <property type="entry name" value="HDc"/>
    <property type="match status" value="1"/>
</dbReference>
<protein>
    <submittedName>
        <fullName evidence="10">CCA tRNA nucleotidyltransferase</fullName>
    </submittedName>
</protein>
<keyword evidence="4" id="KW-0548">Nucleotidyltransferase</keyword>
<dbReference type="InterPro" id="IPR003607">
    <property type="entry name" value="HD/PDEase_dom"/>
</dbReference>
<sequence>MNAELKRLAKLFPPERPLYAVGGCVRDEILGREVFDIDLTSACLQEEAEKYAKAAGMRVLLGSKRLGTVMIKGEKSYEYTPFRVDSYPAGSGVHKPASVRFTEDMEEDARRRDFTVNALYYDILGGDTLDLLGGKADLDARLLRAVDDPRRVLGEDGLRIMRLYRFVAVLGFSAEEKTAAAAREMSGLLGDIAPERIRVELDKLLAGEHAAEGLRGLIGCGAMRVIMPEFCENIGVKQDPAFHMYDVDEHILRTVEYAPPRLRLAALLHDIGKGRCVREEGNMYRHAQVSAQMAEEIMTRLRYSKEQTRRTVRLVAAHMTDMRGDMRESKLRRFVAKNADIIDDLTELIIADARAACGNADREKCLRISRLRDKMQKEGVPFGVGELAINGNDVMAFGYKGEEIGKVLHELFDLCLRGEKKNERKILLDILEKRKNAD</sequence>
<dbReference type="SUPFAM" id="SSF81301">
    <property type="entry name" value="Nucleotidyltransferase"/>
    <property type="match status" value="1"/>
</dbReference>
<evidence type="ECO:0000313" key="10">
    <source>
        <dbReference type="EMBL" id="HIU62444.1"/>
    </source>
</evidence>
<dbReference type="PANTHER" id="PTHR46173:SF1">
    <property type="entry name" value="CCA TRNA NUCLEOTIDYLTRANSFERASE 1, MITOCHONDRIAL"/>
    <property type="match status" value="1"/>
</dbReference>
<evidence type="ECO:0000256" key="1">
    <source>
        <dbReference type="ARBA" id="ARBA00001946"/>
    </source>
</evidence>
<organism evidence="10 11">
    <name type="scientific">Candidatus Caccalectryoclostridium excrementigallinarum</name>
    <dbReference type="NCBI Taxonomy" id="2840710"/>
    <lineage>
        <taxon>Bacteria</taxon>
        <taxon>Bacillati</taxon>
        <taxon>Bacillota</taxon>
        <taxon>Clostridia</taxon>
        <taxon>Christensenellales</taxon>
        <taxon>Christensenellaceae</taxon>
        <taxon>Christensenellaceae incertae sedis</taxon>
        <taxon>Candidatus Caccalectryoclostridium</taxon>
    </lineage>
</organism>
<evidence type="ECO:0000256" key="5">
    <source>
        <dbReference type="ARBA" id="ARBA00022723"/>
    </source>
</evidence>